<dbReference type="CDD" id="cd12442">
    <property type="entry name" value="RRM_RBM48"/>
    <property type="match status" value="1"/>
</dbReference>
<evidence type="ECO:0000256" key="5">
    <source>
        <dbReference type="SAM" id="MobiDB-lite"/>
    </source>
</evidence>
<dbReference type="GO" id="GO:0008380">
    <property type="term" value="P:RNA splicing"/>
    <property type="evidence" value="ECO:0007669"/>
    <property type="project" value="UniProtKB-KW"/>
</dbReference>
<dbReference type="EMBL" id="PJQY01003227">
    <property type="protein sequence ID" value="PQM39193.1"/>
    <property type="molecule type" value="Genomic_DNA"/>
</dbReference>
<organism evidence="6 7">
    <name type="scientific">Prunus yedoensis var. nudiflora</name>
    <dbReference type="NCBI Taxonomy" id="2094558"/>
    <lineage>
        <taxon>Eukaryota</taxon>
        <taxon>Viridiplantae</taxon>
        <taxon>Streptophyta</taxon>
        <taxon>Embryophyta</taxon>
        <taxon>Tracheophyta</taxon>
        <taxon>Spermatophyta</taxon>
        <taxon>Magnoliopsida</taxon>
        <taxon>eudicotyledons</taxon>
        <taxon>Gunneridae</taxon>
        <taxon>Pentapetalae</taxon>
        <taxon>rosids</taxon>
        <taxon>fabids</taxon>
        <taxon>Rosales</taxon>
        <taxon>Rosaceae</taxon>
        <taxon>Amygdaloideae</taxon>
        <taxon>Amygdaleae</taxon>
        <taxon>Prunus</taxon>
    </lineage>
</organism>
<dbReference type="GO" id="GO:0005681">
    <property type="term" value="C:spliceosomal complex"/>
    <property type="evidence" value="ECO:0007669"/>
    <property type="project" value="UniProtKB-KW"/>
</dbReference>
<keyword evidence="2" id="KW-0747">Spliceosome</keyword>
<keyword evidence="3" id="KW-0694">RNA-binding</keyword>
<keyword evidence="7" id="KW-1185">Reference proteome</keyword>
<dbReference type="Proteomes" id="UP000250321">
    <property type="component" value="Unassembled WGS sequence"/>
</dbReference>
<dbReference type="AlphaFoldDB" id="A0A314UNZ5"/>
<dbReference type="InterPro" id="IPR039599">
    <property type="entry name" value="RBM48"/>
</dbReference>
<evidence type="ECO:0000313" key="6">
    <source>
        <dbReference type="EMBL" id="PQM39193.1"/>
    </source>
</evidence>
<accession>A0A314UNZ5</accession>
<name>A0A314UNZ5_PRUYE</name>
<feature type="compositionally biased region" description="Polar residues" evidence="5">
    <location>
        <begin position="105"/>
        <end position="116"/>
    </location>
</feature>
<evidence type="ECO:0000256" key="2">
    <source>
        <dbReference type="ARBA" id="ARBA00022728"/>
    </source>
</evidence>
<dbReference type="InterPro" id="IPR034264">
    <property type="entry name" value="RBM48_RRM"/>
</dbReference>
<keyword evidence="1" id="KW-0507">mRNA processing</keyword>
<feature type="compositionally biased region" description="Basic and acidic residues" evidence="5">
    <location>
        <begin position="190"/>
        <end position="208"/>
    </location>
</feature>
<evidence type="ECO:0000256" key="4">
    <source>
        <dbReference type="ARBA" id="ARBA00023187"/>
    </source>
</evidence>
<comment type="caution">
    <text evidence="6">The sequence shown here is derived from an EMBL/GenBank/DDBJ whole genome shotgun (WGS) entry which is preliminary data.</text>
</comment>
<dbReference type="PANTHER" id="PTHR20957">
    <property type="entry name" value="RNA-BINDING PROTEIN 48"/>
    <property type="match status" value="1"/>
</dbReference>
<dbReference type="GO" id="GO:0006397">
    <property type="term" value="P:mRNA processing"/>
    <property type="evidence" value="ECO:0007669"/>
    <property type="project" value="UniProtKB-KW"/>
</dbReference>
<gene>
    <name evidence="6" type="ORF">Pyn_02916</name>
</gene>
<protein>
    <submittedName>
        <fullName evidence="6">RNA-binding protein 48</fullName>
    </submittedName>
</protein>
<proteinExistence type="predicted"/>
<sequence length="208" mass="23544">MPRYKDEPTAIRVYTVCDESRYLIVRNVPALGCSAELLKLFASYGEVEECKPMDEEDCEPFTDVYWIKFRLVSYAPEFESLAETKDKLEGRTREVLGRLNPGRSKGSTANKSPALTDSSFGAIPSHPNCIPQLVNSSWRDSGESQLTSHVNNPPLSRISSDKEYFASQSMNQTVQMVREKLNKIQSSSEHLQDGHASKKPRVDNRRRI</sequence>
<dbReference type="STRING" id="2094558.A0A314UNZ5"/>
<feature type="region of interest" description="Disordered" evidence="5">
    <location>
        <begin position="185"/>
        <end position="208"/>
    </location>
</feature>
<evidence type="ECO:0000313" key="7">
    <source>
        <dbReference type="Proteomes" id="UP000250321"/>
    </source>
</evidence>
<dbReference type="GO" id="GO:0005654">
    <property type="term" value="C:nucleoplasm"/>
    <property type="evidence" value="ECO:0007669"/>
    <property type="project" value="TreeGrafter"/>
</dbReference>
<evidence type="ECO:0000256" key="1">
    <source>
        <dbReference type="ARBA" id="ARBA00022664"/>
    </source>
</evidence>
<dbReference type="PANTHER" id="PTHR20957:SF0">
    <property type="entry name" value="RNA-BINDING PROTEIN 48"/>
    <property type="match status" value="1"/>
</dbReference>
<dbReference type="OrthoDB" id="78358at2759"/>
<feature type="region of interest" description="Disordered" evidence="5">
    <location>
        <begin position="97"/>
        <end position="116"/>
    </location>
</feature>
<evidence type="ECO:0000256" key="3">
    <source>
        <dbReference type="ARBA" id="ARBA00022884"/>
    </source>
</evidence>
<keyword evidence="4" id="KW-0508">mRNA splicing</keyword>
<dbReference type="GO" id="GO:0003723">
    <property type="term" value="F:RNA binding"/>
    <property type="evidence" value="ECO:0007669"/>
    <property type="project" value="UniProtKB-KW"/>
</dbReference>
<reference evidence="6 7" key="1">
    <citation type="submission" date="2018-02" db="EMBL/GenBank/DDBJ databases">
        <title>Draft genome of wild Prunus yedoensis var. nudiflora.</title>
        <authorList>
            <person name="Baek S."/>
            <person name="Kim J.-H."/>
            <person name="Choi K."/>
            <person name="Kim G.-B."/>
            <person name="Cho A."/>
            <person name="Jang H."/>
            <person name="Shin C.-H."/>
            <person name="Yu H.-J."/>
            <person name="Mun J.-H."/>
        </authorList>
    </citation>
    <scope>NUCLEOTIDE SEQUENCE [LARGE SCALE GENOMIC DNA]</scope>
    <source>
        <strain evidence="7">cv. Jeju island</strain>
        <tissue evidence="6">Leaf</tissue>
    </source>
</reference>